<evidence type="ECO:0000313" key="9">
    <source>
        <dbReference type="Proteomes" id="UP001159042"/>
    </source>
</evidence>
<dbReference type="Pfam" id="PF12832">
    <property type="entry name" value="MFS_1_like"/>
    <property type="match status" value="1"/>
</dbReference>
<feature type="transmembrane region" description="Helical" evidence="6">
    <location>
        <begin position="297"/>
        <end position="324"/>
    </location>
</feature>
<feature type="transmembrane region" description="Helical" evidence="6">
    <location>
        <begin position="577"/>
        <end position="597"/>
    </location>
</feature>
<name>A0AAV8VYR7_9CUCU</name>
<feature type="transmembrane region" description="Helical" evidence="6">
    <location>
        <begin position="23"/>
        <end position="44"/>
    </location>
</feature>
<comment type="subcellular location">
    <subcellularLocation>
        <location evidence="1">Membrane</location>
        <topology evidence="1">Multi-pass membrane protein</topology>
    </subcellularLocation>
</comment>
<evidence type="ECO:0000256" key="1">
    <source>
        <dbReference type="ARBA" id="ARBA00004141"/>
    </source>
</evidence>
<dbReference type="InterPro" id="IPR051717">
    <property type="entry name" value="MFS_MFSD6"/>
</dbReference>
<feature type="transmembrane region" description="Helical" evidence="6">
    <location>
        <begin position="336"/>
        <end position="355"/>
    </location>
</feature>
<dbReference type="PANTHER" id="PTHR16172">
    <property type="entry name" value="MAJOR FACILITATOR SUPERFAMILY DOMAIN-CONTAINING PROTEIN 6-LIKE"/>
    <property type="match status" value="1"/>
</dbReference>
<evidence type="ECO:0000256" key="4">
    <source>
        <dbReference type="ARBA" id="ARBA00022989"/>
    </source>
</evidence>
<feature type="transmembrane region" description="Helical" evidence="6">
    <location>
        <begin position="361"/>
        <end position="382"/>
    </location>
</feature>
<comment type="similarity">
    <text evidence="2">Belongs to the major facilitator superfamily. MFSD6 family.</text>
</comment>
<comment type="caution">
    <text evidence="8">The sequence shown here is derived from an EMBL/GenBank/DDBJ whole genome shotgun (WGS) entry which is preliminary data.</text>
</comment>
<keyword evidence="4 6" id="KW-1133">Transmembrane helix</keyword>
<reference evidence="8 9" key="1">
    <citation type="journal article" date="2023" name="Insect Mol. Biol.">
        <title>Genome sequencing provides insights into the evolution of gene families encoding plant cell wall-degrading enzymes in longhorned beetles.</title>
        <authorList>
            <person name="Shin N.R."/>
            <person name="Okamura Y."/>
            <person name="Kirsch R."/>
            <person name="Pauchet Y."/>
        </authorList>
    </citation>
    <scope>NUCLEOTIDE SEQUENCE [LARGE SCALE GENOMIC DNA]</scope>
    <source>
        <strain evidence="8">EAD_L_NR</strain>
    </source>
</reference>
<keyword evidence="5 6" id="KW-0472">Membrane</keyword>
<proteinExistence type="inferred from homology"/>
<dbReference type="Proteomes" id="UP001159042">
    <property type="component" value="Unassembled WGS sequence"/>
</dbReference>
<feature type="domain" description="Major facilitator superfamily associated" evidence="7">
    <location>
        <begin position="1"/>
        <end position="566"/>
    </location>
</feature>
<dbReference type="AlphaFoldDB" id="A0AAV8VYR7"/>
<accession>A0AAV8VYR7</accession>
<feature type="transmembrane region" description="Helical" evidence="6">
    <location>
        <begin position="412"/>
        <end position="430"/>
    </location>
</feature>
<evidence type="ECO:0000256" key="6">
    <source>
        <dbReference type="SAM" id="Phobius"/>
    </source>
</evidence>
<feature type="transmembrane region" description="Helical" evidence="6">
    <location>
        <begin position="65"/>
        <end position="88"/>
    </location>
</feature>
<dbReference type="EMBL" id="JANEYG010000018">
    <property type="protein sequence ID" value="KAJ8919375.1"/>
    <property type="molecule type" value="Genomic_DNA"/>
</dbReference>
<dbReference type="InterPro" id="IPR036259">
    <property type="entry name" value="MFS_trans_sf"/>
</dbReference>
<feature type="transmembrane region" description="Helical" evidence="6">
    <location>
        <begin position="450"/>
        <end position="470"/>
    </location>
</feature>
<dbReference type="PANTHER" id="PTHR16172:SF27">
    <property type="entry name" value="FI19426P1"/>
    <property type="match status" value="1"/>
</dbReference>
<evidence type="ECO:0000256" key="5">
    <source>
        <dbReference type="ARBA" id="ARBA00023136"/>
    </source>
</evidence>
<evidence type="ECO:0000259" key="7">
    <source>
        <dbReference type="Pfam" id="PF12832"/>
    </source>
</evidence>
<dbReference type="GO" id="GO:0016020">
    <property type="term" value="C:membrane"/>
    <property type="evidence" value="ECO:0007669"/>
    <property type="project" value="UniProtKB-SubCell"/>
</dbReference>
<protein>
    <recommendedName>
        <fullName evidence="7">Major facilitator superfamily associated domain-containing protein</fullName>
    </recommendedName>
</protein>
<feature type="transmembrane region" description="Helical" evidence="6">
    <location>
        <begin position="482"/>
        <end position="499"/>
    </location>
</feature>
<sequence length="643" mass="71486">IGSLFPFLPLHMSSIGLSKDESILVSIVAPLIALIGPFVAAPLADRLACGFGGAPRSKTGWYLRVMIAVCLILAILFYWLLLVIPPIIRSPPNVSFACDQQGGFILQDRCGADRTCYDWGSTKGSILVKNCQFSCNASSSYSGDYTTAYPEEEDATEVPDYYDSGSIPIEPDPLVYGNYENKQSNDNNKPIFIPHPHMCYRNVSGDEVCEVFTQYTRLIEFSIGLKPTITTEDEEDNTCKYPFAEYFNCRITPDVIENLTRSQKDCHPNVLCEIHDPYNNKNSLLQRSQCGYNNISFWLYLFIRSFADIFPAAAVTLLATAVVIATRETSTGRGDVGIQFAAGALGFGIFAPIIGGVAGGSFLDAMICFTVLMGVAAIILLADYTMPLSPPEWWWHTRCGLLALPMSSVRKYGLETAALGVVLFFLGVFWNAIDTFLPWHVVKIEEGEPLAIGLTITVGAIPAVFFLMFAERIVDYCGHSNILIFCFVNYICHHLALMLIKNATYILLCEWMEIFTLHIMYVTAVLYLRHLVPRKFTSCGQALPIIAHFCLGRCFGALFGGMAFSEYPNNFQDVHRGFTIAAAVVAIIYFLTYHFYLKPKCAAPLHLPPDPAPAIFQSVNENGSYTPLRVYHNSKSKKGHFRY</sequence>
<organism evidence="8 9">
    <name type="scientific">Exocentrus adspersus</name>
    <dbReference type="NCBI Taxonomy" id="1586481"/>
    <lineage>
        <taxon>Eukaryota</taxon>
        <taxon>Metazoa</taxon>
        <taxon>Ecdysozoa</taxon>
        <taxon>Arthropoda</taxon>
        <taxon>Hexapoda</taxon>
        <taxon>Insecta</taxon>
        <taxon>Pterygota</taxon>
        <taxon>Neoptera</taxon>
        <taxon>Endopterygota</taxon>
        <taxon>Coleoptera</taxon>
        <taxon>Polyphaga</taxon>
        <taxon>Cucujiformia</taxon>
        <taxon>Chrysomeloidea</taxon>
        <taxon>Cerambycidae</taxon>
        <taxon>Lamiinae</taxon>
        <taxon>Acanthocinini</taxon>
        <taxon>Exocentrus</taxon>
    </lineage>
</organism>
<evidence type="ECO:0000256" key="2">
    <source>
        <dbReference type="ARBA" id="ARBA00005241"/>
    </source>
</evidence>
<dbReference type="InterPro" id="IPR024989">
    <property type="entry name" value="MFS_assoc_dom"/>
</dbReference>
<evidence type="ECO:0000256" key="3">
    <source>
        <dbReference type="ARBA" id="ARBA00022692"/>
    </source>
</evidence>
<dbReference type="Gene3D" id="1.20.1250.20">
    <property type="entry name" value="MFS general substrate transporter like domains"/>
    <property type="match status" value="1"/>
</dbReference>
<evidence type="ECO:0000313" key="8">
    <source>
        <dbReference type="EMBL" id="KAJ8919375.1"/>
    </source>
</evidence>
<feature type="transmembrane region" description="Helical" evidence="6">
    <location>
        <begin position="540"/>
        <end position="565"/>
    </location>
</feature>
<keyword evidence="3 6" id="KW-0812">Transmembrane</keyword>
<feature type="non-terminal residue" evidence="8">
    <location>
        <position position="1"/>
    </location>
</feature>
<keyword evidence="9" id="KW-1185">Reference proteome</keyword>
<feature type="transmembrane region" description="Helical" evidence="6">
    <location>
        <begin position="505"/>
        <end position="528"/>
    </location>
</feature>
<gene>
    <name evidence="8" type="ORF">NQ315_016468</name>
</gene>
<dbReference type="SUPFAM" id="SSF103473">
    <property type="entry name" value="MFS general substrate transporter"/>
    <property type="match status" value="2"/>
</dbReference>